<reference evidence="2" key="1">
    <citation type="journal article" date="2014" name="Nat. Commun.">
        <title>Multiple recent horizontal transfers of a large genomic region in cheese making fungi.</title>
        <authorList>
            <person name="Cheeseman K."/>
            <person name="Ropars J."/>
            <person name="Renault P."/>
            <person name="Dupont J."/>
            <person name="Gouzy J."/>
            <person name="Branca A."/>
            <person name="Abraham A.L."/>
            <person name="Ceppi M."/>
            <person name="Conseiller E."/>
            <person name="Debuchy R."/>
            <person name="Malagnac F."/>
            <person name="Goarin A."/>
            <person name="Silar P."/>
            <person name="Lacoste S."/>
            <person name="Sallet E."/>
            <person name="Bensimon A."/>
            <person name="Giraud T."/>
            <person name="Brygoo Y."/>
        </authorList>
    </citation>
    <scope>NUCLEOTIDE SEQUENCE [LARGE SCALE GENOMIC DNA]</scope>
    <source>
        <strain evidence="2">FM164</strain>
    </source>
</reference>
<dbReference type="EMBL" id="HG792016">
    <property type="protein sequence ID" value="CDM30938.1"/>
    <property type="molecule type" value="Genomic_DNA"/>
</dbReference>
<evidence type="ECO:0000256" key="1">
    <source>
        <dbReference type="SAM" id="MobiDB-lite"/>
    </source>
</evidence>
<evidence type="ECO:0000313" key="2">
    <source>
        <dbReference type="EMBL" id="CDM30938.1"/>
    </source>
</evidence>
<accession>W6Q2Z3</accession>
<gene>
    <name evidence="2" type="ORF">PROQFM164_S02g001088</name>
</gene>
<sequence length="60" mass="6362">MSPCTCNCCSGECTSCSCSSCKGKRYTNYPPSTKPTHRPSSPPSSSHTTHTRPGLPLLSN</sequence>
<proteinExistence type="predicted"/>
<keyword evidence="3" id="KW-1185">Reference proteome</keyword>
<dbReference type="AlphaFoldDB" id="W6Q2Z3"/>
<protein>
    <submittedName>
        <fullName evidence="2">Genomic scaffold, ProqFM164S02</fullName>
    </submittedName>
</protein>
<feature type="compositionally biased region" description="Low complexity" evidence="1">
    <location>
        <begin position="43"/>
        <end position="53"/>
    </location>
</feature>
<organism evidence="2 3">
    <name type="scientific">Penicillium roqueforti (strain FM164)</name>
    <dbReference type="NCBI Taxonomy" id="1365484"/>
    <lineage>
        <taxon>Eukaryota</taxon>
        <taxon>Fungi</taxon>
        <taxon>Dikarya</taxon>
        <taxon>Ascomycota</taxon>
        <taxon>Pezizomycotina</taxon>
        <taxon>Eurotiomycetes</taxon>
        <taxon>Eurotiomycetidae</taxon>
        <taxon>Eurotiales</taxon>
        <taxon>Aspergillaceae</taxon>
        <taxon>Penicillium</taxon>
    </lineage>
</organism>
<evidence type="ECO:0000313" key="3">
    <source>
        <dbReference type="Proteomes" id="UP000030686"/>
    </source>
</evidence>
<feature type="region of interest" description="Disordered" evidence="1">
    <location>
        <begin position="28"/>
        <end position="60"/>
    </location>
</feature>
<dbReference type="Proteomes" id="UP000030686">
    <property type="component" value="Unassembled WGS sequence"/>
</dbReference>
<name>W6Q2Z3_PENRF</name>